<protein>
    <submittedName>
        <fullName evidence="1">Uncharacterized protein</fullName>
    </submittedName>
</protein>
<dbReference type="InterPro" id="IPR005312">
    <property type="entry name" value="DUF1759"/>
</dbReference>
<sequence length="216" mass="24248">MTRTLTQCKAAIRTHLTWFTSTQAMVGRGDREDALLASAAKVDERIKEVSDHFTACTGFFEDTPDAEAERAVLANVEQCMALAQDIQQAAAVIARRRKEEPEPVHGPRGPGLQVPLPAVSVPVFHGDYADWTRFQDLFDSVIHNCTDLQPAYKMAQLMTKLQGEPHELVKHLPVDDANYETARGLLIDRYSNTRLIVDRLLEQWLTVPAITHHTSY</sequence>
<comment type="caution">
    <text evidence="1">The sequence shown here is derived from an EMBL/GenBank/DDBJ whole genome shotgun (WGS) entry which is preliminary data.</text>
</comment>
<dbReference type="AlphaFoldDB" id="A0ABD3B6W2"/>
<name>A0ABD3B6W2_9LAMI</name>
<dbReference type="EMBL" id="JAVIJP010000450">
    <property type="protein sequence ID" value="KAL3612999.1"/>
    <property type="molecule type" value="Genomic_DNA"/>
</dbReference>
<keyword evidence="2" id="KW-1185">Reference proteome</keyword>
<proteinExistence type="predicted"/>
<evidence type="ECO:0000313" key="2">
    <source>
        <dbReference type="Proteomes" id="UP001632038"/>
    </source>
</evidence>
<reference evidence="2" key="1">
    <citation type="journal article" date="2024" name="IScience">
        <title>Strigolactones Initiate the Formation of Haustorium-like Structures in Castilleja.</title>
        <authorList>
            <person name="Buerger M."/>
            <person name="Peterson D."/>
            <person name="Chory J."/>
        </authorList>
    </citation>
    <scope>NUCLEOTIDE SEQUENCE [LARGE SCALE GENOMIC DNA]</scope>
</reference>
<accession>A0ABD3B6W2</accession>
<organism evidence="1 2">
    <name type="scientific">Castilleja foliolosa</name>
    <dbReference type="NCBI Taxonomy" id="1961234"/>
    <lineage>
        <taxon>Eukaryota</taxon>
        <taxon>Viridiplantae</taxon>
        <taxon>Streptophyta</taxon>
        <taxon>Embryophyta</taxon>
        <taxon>Tracheophyta</taxon>
        <taxon>Spermatophyta</taxon>
        <taxon>Magnoliopsida</taxon>
        <taxon>eudicotyledons</taxon>
        <taxon>Gunneridae</taxon>
        <taxon>Pentapetalae</taxon>
        <taxon>asterids</taxon>
        <taxon>lamiids</taxon>
        <taxon>Lamiales</taxon>
        <taxon>Orobanchaceae</taxon>
        <taxon>Pedicularideae</taxon>
        <taxon>Castillejinae</taxon>
        <taxon>Castilleja</taxon>
    </lineage>
</organism>
<gene>
    <name evidence="1" type="ORF">CASFOL_043160</name>
</gene>
<dbReference type="PANTHER" id="PTHR22954:SF3">
    <property type="entry name" value="PROTEIN CBG08539"/>
    <property type="match status" value="1"/>
</dbReference>
<evidence type="ECO:0000313" key="1">
    <source>
        <dbReference type="EMBL" id="KAL3612999.1"/>
    </source>
</evidence>
<dbReference type="Pfam" id="PF03564">
    <property type="entry name" value="DUF1759"/>
    <property type="match status" value="1"/>
</dbReference>
<dbReference type="Proteomes" id="UP001632038">
    <property type="component" value="Unassembled WGS sequence"/>
</dbReference>
<dbReference type="PANTHER" id="PTHR22954">
    <property type="entry name" value="RETROVIRAL PROTEASE-RELATED"/>
    <property type="match status" value="1"/>
</dbReference>